<protein>
    <submittedName>
        <fullName evidence="2">Uncharacterized protein</fullName>
    </submittedName>
</protein>
<dbReference type="AlphaFoldDB" id="A0A4Z0A9C7"/>
<evidence type="ECO:0000256" key="1">
    <source>
        <dbReference type="SAM" id="Phobius"/>
    </source>
</evidence>
<dbReference type="Proteomes" id="UP000298061">
    <property type="component" value="Unassembled WGS sequence"/>
</dbReference>
<keyword evidence="1" id="KW-0472">Membrane</keyword>
<evidence type="ECO:0000313" key="3">
    <source>
        <dbReference type="Proteomes" id="UP000298061"/>
    </source>
</evidence>
<dbReference type="OrthoDB" id="5357513at2759"/>
<sequence length="72" mass="7852">MPGDQGHASFTLSEVLLVLLVSTFITTMSAARIIYGTAWKKERTAALVVSAVLNGFRAIDTGEVKKRHLSLY</sequence>
<feature type="transmembrane region" description="Helical" evidence="1">
    <location>
        <begin position="15"/>
        <end position="35"/>
    </location>
</feature>
<name>A0A4Z0A9C7_9AGAM</name>
<dbReference type="EMBL" id="SFCI01000134">
    <property type="protein sequence ID" value="TFY82178.1"/>
    <property type="molecule type" value="Genomic_DNA"/>
</dbReference>
<keyword evidence="3" id="KW-1185">Reference proteome</keyword>
<gene>
    <name evidence="2" type="ORF">EWM64_g1839</name>
</gene>
<accession>A0A4Z0A9C7</accession>
<organism evidence="2 3">
    <name type="scientific">Hericium alpestre</name>
    <dbReference type="NCBI Taxonomy" id="135208"/>
    <lineage>
        <taxon>Eukaryota</taxon>
        <taxon>Fungi</taxon>
        <taxon>Dikarya</taxon>
        <taxon>Basidiomycota</taxon>
        <taxon>Agaricomycotina</taxon>
        <taxon>Agaricomycetes</taxon>
        <taxon>Russulales</taxon>
        <taxon>Hericiaceae</taxon>
        <taxon>Hericium</taxon>
    </lineage>
</organism>
<keyword evidence="1" id="KW-0812">Transmembrane</keyword>
<evidence type="ECO:0000313" key="2">
    <source>
        <dbReference type="EMBL" id="TFY82178.1"/>
    </source>
</evidence>
<reference evidence="2 3" key="1">
    <citation type="submission" date="2019-02" db="EMBL/GenBank/DDBJ databases">
        <title>Genome sequencing of the rare red list fungi Hericium alpestre (H. flagellum).</title>
        <authorList>
            <person name="Buettner E."/>
            <person name="Kellner H."/>
        </authorList>
    </citation>
    <scope>NUCLEOTIDE SEQUENCE [LARGE SCALE GENOMIC DNA]</scope>
    <source>
        <strain evidence="2 3">DSM 108284</strain>
    </source>
</reference>
<proteinExistence type="predicted"/>
<keyword evidence="1" id="KW-1133">Transmembrane helix</keyword>
<comment type="caution">
    <text evidence="2">The sequence shown here is derived from an EMBL/GenBank/DDBJ whole genome shotgun (WGS) entry which is preliminary data.</text>
</comment>